<feature type="domain" description="Nephrocystin 3-like N-terminal" evidence="4">
    <location>
        <begin position="282"/>
        <end position="402"/>
    </location>
</feature>
<evidence type="ECO:0000313" key="6">
    <source>
        <dbReference type="Proteomes" id="UP000799771"/>
    </source>
</evidence>
<reference evidence="5" key="1">
    <citation type="journal article" date="2020" name="Stud. Mycol.">
        <title>101 Dothideomycetes genomes: a test case for predicting lifestyles and emergence of pathogens.</title>
        <authorList>
            <person name="Haridas S."/>
            <person name="Albert R."/>
            <person name="Binder M."/>
            <person name="Bloem J."/>
            <person name="Labutti K."/>
            <person name="Salamov A."/>
            <person name="Andreopoulos B."/>
            <person name="Baker S."/>
            <person name="Barry K."/>
            <person name="Bills G."/>
            <person name="Bluhm B."/>
            <person name="Cannon C."/>
            <person name="Castanera R."/>
            <person name="Culley D."/>
            <person name="Daum C."/>
            <person name="Ezra D."/>
            <person name="Gonzalez J."/>
            <person name="Henrissat B."/>
            <person name="Kuo A."/>
            <person name="Liang C."/>
            <person name="Lipzen A."/>
            <person name="Lutzoni F."/>
            <person name="Magnuson J."/>
            <person name="Mondo S."/>
            <person name="Nolan M."/>
            <person name="Ohm R."/>
            <person name="Pangilinan J."/>
            <person name="Park H.-J."/>
            <person name="Ramirez L."/>
            <person name="Alfaro M."/>
            <person name="Sun H."/>
            <person name="Tritt A."/>
            <person name="Yoshinaga Y."/>
            <person name="Zwiers L.-H."/>
            <person name="Turgeon B."/>
            <person name="Goodwin S."/>
            <person name="Spatafora J."/>
            <person name="Crous P."/>
            <person name="Grigoriev I."/>
        </authorList>
    </citation>
    <scope>NUCLEOTIDE SEQUENCE</scope>
    <source>
        <strain evidence="5">CBS 119687</strain>
    </source>
</reference>
<protein>
    <submittedName>
        <fullName evidence="5">Uncharacterized protein</fullName>
    </submittedName>
</protein>
<gene>
    <name evidence="5" type="ORF">P153DRAFT_425248</name>
</gene>
<evidence type="ECO:0000259" key="4">
    <source>
        <dbReference type="Pfam" id="PF24883"/>
    </source>
</evidence>
<dbReference type="Gene3D" id="3.40.50.300">
    <property type="entry name" value="P-loop containing nucleotide triphosphate hydrolases"/>
    <property type="match status" value="1"/>
</dbReference>
<dbReference type="OrthoDB" id="194358at2759"/>
<dbReference type="Pfam" id="PF00023">
    <property type="entry name" value="Ank"/>
    <property type="match status" value="1"/>
</dbReference>
<keyword evidence="2" id="KW-0040">ANK repeat</keyword>
<dbReference type="Pfam" id="PF24883">
    <property type="entry name" value="NPHP3_N"/>
    <property type="match status" value="1"/>
</dbReference>
<evidence type="ECO:0000256" key="2">
    <source>
        <dbReference type="PROSITE-ProRule" id="PRU00023"/>
    </source>
</evidence>
<dbReference type="AlphaFoldDB" id="A0A6A6A222"/>
<dbReference type="GeneID" id="54412964"/>
<proteinExistence type="predicted"/>
<dbReference type="PANTHER" id="PTHR10622:SF13">
    <property type="entry name" value="NACHT DOMAIN-CONTAINING PROTEIN"/>
    <property type="match status" value="1"/>
</dbReference>
<dbReference type="SUPFAM" id="SSF48403">
    <property type="entry name" value="Ankyrin repeat"/>
    <property type="match status" value="1"/>
</dbReference>
<dbReference type="Gene3D" id="1.25.40.20">
    <property type="entry name" value="Ankyrin repeat-containing domain"/>
    <property type="match status" value="2"/>
</dbReference>
<dbReference type="EMBL" id="ML977514">
    <property type="protein sequence ID" value="KAF2126032.1"/>
    <property type="molecule type" value="Genomic_DNA"/>
</dbReference>
<dbReference type="Pfam" id="PF12796">
    <property type="entry name" value="Ank_2"/>
    <property type="match status" value="1"/>
</dbReference>
<dbReference type="InterPro" id="IPR010730">
    <property type="entry name" value="HET"/>
</dbReference>
<dbReference type="InterPro" id="IPR056884">
    <property type="entry name" value="NPHP3-like_N"/>
</dbReference>
<feature type="domain" description="Heterokaryon incompatibility" evidence="3">
    <location>
        <begin position="61"/>
        <end position="113"/>
    </location>
</feature>
<dbReference type="InterPro" id="IPR036770">
    <property type="entry name" value="Ankyrin_rpt-contain_sf"/>
</dbReference>
<dbReference type="SMART" id="SM00248">
    <property type="entry name" value="ANK"/>
    <property type="match status" value="5"/>
</dbReference>
<dbReference type="SUPFAM" id="SSF52540">
    <property type="entry name" value="P-loop containing nucleoside triphosphate hydrolases"/>
    <property type="match status" value="1"/>
</dbReference>
<feature type="repeat" description="ANK" evidence="2">
    <location>
        <begin position="940"/>
        <end position="973"/>
    </location>
</feature>
<dbReference type="InterPro" id="IPR002110">
    <property type="entry name" value="Ankyrin_rpt"/>
</dbReference>
<sequence>MCCAVPKPQGSAPAAFTRRQLRIVQPNFSPSPTQPPTVEFLHRWTRKSRAGYRKLMFCGEQASRDGLQYFWSDTCCIDKSSSQELSEAINSMFRWYQNAKECYAYLSDVSTTKRKADYETFCFTWQPAFRDSRWFTRGWTLQELLAPRTVKFFSKEGQQLGDKVSLERQIHEITDIAIPVLRGAPLDEFSVEERFKWANNRQTTREEDKAYSLLGIFGVYMLPNYSEGKEYAFRRLRKEIRESSGNKVLSLNEEQKRTLLESLRFDQIDARQMSIKNAHVKTCRWLLHKPEYLDWLNPTKLCEHHGFLWIKGKPGTGKSTLMKFALAQARKTMKDTTVVSFFFNARGEDMEKSTIGTYRSLLLQLLERLPAFQSVFDSLSLSILSISTDYKWSVESLKMLLEQAVRSLGNSSVIRDMVQFFKNVGELAVSNNIHFQVCFSSRHYPHITIERGLDLILEGQDGHSQDITNYLESELKIGKSKLAQQIRIDLQEKASGIFMWVVLVVGILNKEHDGGRIHALRRRLQEIPRDLHELFRDILTRDSHNKDELALCIQWVLFAKQPLSPEQLYFAILSGAEPDALTMSDSDKITTDVIRRFILESSKGLTEITTSKLQKVQFIHESVRDFLLKEDSLGNIWSDLGSNLPGQSHQRLKQCCLAYMDMDIFTALKIPEHLPKGSPQEVAEFRASATDAFPFMEYAVQNVLYHADMAEGREISQKAFMMDFPLTRWISLDNLFEKHEVRRHTKYASLLYVLAEHNTPNLIRIHPSAHLCFEVKKERYGPPLFAAMATGSNDAVRALIEALFRNQPTETCPHEIYEQCCESTSGIVGRDFKFPRKTDMVSYLAEHGNGTILALVIRTDTNRIDVDLTDERGRTPLSWAAYAGRKAVAKLFLDTNRVNVDLKDEKGWTPLFLAAYGGYEAVVKLFLDTNRVDVDLKDKDGRTPLLWAAHGGHEAAVKLLLDTNRVDVDLKDKDRRTPLSWAAHRGHKAVVKLLGQGWNDAAMVGSVGRK</sequence>
<dbReference type="RefSeq" id="XP_033520424.1">
    <property type="nucleotide sequence ID" value="XM_033672532.1"/>
</dbReference>
<organism evidence="5 6">
    <name type="scientific">Dothidotthia symphoricarpi CBS 119687</name>
    <dbReference type="NCBI Taxonomy" id="1392245"/>
    <lineage>
        <taxon>Eukaryota</taxon>
        <taxon>Fungi</taxon>
        <taxon>Dikarya</taxon>
        <taxon>Ascomycota</taxon>
        <taxon>Pezizomycotina</taxon>
        <taxon>Dothideomycetes</taxon>
        <taxon>Pleosporomycetidae</taxon>
        <taxon>Pleosporales</taxon>
        <taxon>Dothidotthiaceae</taxon>
        <taxon>Dothidotthia</taxon>
    </lineage>
</organism>
<evidence type="ECO:0000313" key="5">
    <source>
        <dbReference type="EMBL" id="KAF2126032.1"/>
    </source>
</evidence>
<keyword evidence="1" id="KW-0677">Repeat</keyword>
<name>A0A6A6A222_9PLEO</name>
<dbReference type="InterPro" id="IPR027417">
    <property type="entry name" value="P-loop_NTPase"/>
</dbReference>
<dbReference type="PANTHER" id="PTHR10622">
    <property type="entry name" value="HET DOMAIN-CONTAINING PROTEIN"/>
    <property type="match status" value="1"/>
</dbReference>
<dbReference type="PROSITE" id="PS50088">
    <property type="entry name" value="ANK_REPEAT"/>
    <property type="match status" value="1"/>
</dbReference>
<dbReference type="Pfam" id="PF06985">
    <property type="entry name" value="HET"/>
    <property type="match status" value="1"/>
</dbReference>
<evidence type="ECO:0000256" key="1">
    <source>
        <dbReference type="ARBA" id="ARBA00022737"/>
    </source>
</evidence>
<dbReference type="Proteomes" id="UP000799771">
    <property type="component" value="Unassembled WGS sequence"/>
</dbReference>
<dbReference type="PROSITE" id="PS50297">
    <property type="entry name" value="ANK_REP_REGION"/>
    <property type="match status" value="1"/>
</dbReference>
<keyword evidence="6" id="KW-1185">Reference proteome</keyword>
<evidence type="ECO:0000259" key="3">
    <source>
        <dbReference type="Pfam" id="PF06985"/>
    </source>
</evidence>
<accession>A0A6A6A222</accession>